<gene>
    <name evidence="2" type="ORF">Z520_04825</name>
</gene>
<dbReference type="GeneID" id="27710571"/>
<evidence type="ECO:0000313" key="3">
    <source>
        <dbReference type="Proteomes" id="UP000053411"/>
    </source>
</evidence>
<accession>A0A0D2K7V4</accession>
<name>A0A0D2K7V4_9EURO</name>
<proteinExistence type="predicted"/>
<dbReference type="RefSeq" id="XP_016633372.1">
    <property type="nucleotide sequence ID" value="XM_016775329.1"/>
</dbReference>
<evidence type="ECO:0000313" key="2">
    <source>
        <dbReference type="EMBL" id="KIX99249.1"/>
    </source>
</evidence>
<keyword evidence="1" id="KW-0175">Coiled coil</keyword>
<dbReference type="AlphaFoldDB" id="A0A0D2K7V4"/>
<evidence type="ECO:0000256" key="1">
    <source>
        <dbReference type="SAM" id="Coils"/>
    </source>
</evidence>
<dbReference type="EMBL" id="KN848069">
    <property type="protein sequence ID" value="KIX99249.1"/>
    <property type="molecule type" value="Genomic_DNA"/>
</dbReference>
<reference evidence="2 3" key="1">
    <citation type="submission" date="2015-01" db="EMBL/GenBank/DDBJ databases">
        <title>The Genome Sequence of Fonsecaea multimorphosa CBS 102226.</title>
        <authorList>
            <consortium name="The Broad Institute Genomics Platform"/>
            <person name="Cuomo C."/>
            <person name="de Hoog S."/>
            <person name="Gorbushina A."/>
            <person name="Stielow B."/>
            <person name="Teixiera M."/>
            <person name="Abouelleil A."/>
            <person name="Chapman S.B."/>
            <person name="Priest M."/>
            <person name="Young S.K."/>
            <person name="Wortman J."/>
            <person name="Nusbaum C."/>
            <person name="Birren B."/>
        </authorList>
    </citation>
    <scope>NUCLEOTIDE SEQUENCE [LARGE SCALE GENOMIC DNA]</scope>
    <source>
        <strain evidence="2 3">CBS 102226</strain>
    </source>
</reference>
<protein>
    <submittedName>
        <fullName evidence="2">Uncharacterized protein</fullName>
    </submittedName>
</protein>
<keyword evidence="3" id="KW-1185">Reference proteome</keyword>
<sequence>MDSTFLRAFIRWKEAQAWLRLQRKLKKRMRELRGLREAQEKKAESQAKARRRIQRSVKRIVNGHSDAERKRVKEKYLMRHHAEANEATSGCKQCDPAAWKRCAFANWDFGLPGPGGEREINTLDLLD</sequence>
<dbReference type="OrthoDB" id="4161382at2759"/>
<organism evidence="2 3">
    <name type="scientific">Fonsecaea multimorphosa CBS 102226</name>
    <dbReference type="NCBI Taxonomy" id="1442371"/>
    <lineage>
        <taxon>Eukaryota</taxon>
        <taxon>Fungi</taxon>
        <taxon>Dikarya</taxon>
        <taxon>Ascomycota</taxon>
        <taxon>Pezizomycotina</taxon>
        <taxon>Eurotiomycetes</taxon>
        <taxon>Chaetothyriomycetidae</taxon>
        <taxon>Chaetothyriales</taxon>
        <taxon>Herpotrichiellaceae</taxon>
        <taxon>Fonsecaea</taxon>
    </lineage>
</organism>
<dbReference type="Proteomes" id="UP000053411">
    <property type="component" value="Unassembled WGS sequence"/>
</dbReference>
<dbReference type="VEuPathDB" id="FungiDB:Z520_04825"/>
<feature type="coiled-coil region" evidence="1">
    <location>
        <begin position="22"/>
        <end position="55"/>
    </location>
</feature>